<dbReference type="AlphaFoldDB" id="A0A9D4Q4K7"/>
<proteinExistence type="predicted"/>
<evidence type="ECO:0000313" key="3">
    <source>
        <dbReference type="Proteomes" id="UP000821837"/>
    </source>
</evidence>
<reference evidence="2" key="2">
    <citation type="submission" date="2021-09" db="EMBL/GenBank/DDBJ databases">
        <authorList>
            <person name="Jia N."/>
            <person name="Wang J."/>
            <person name="Shi W."/>
            <person name="Du L."/>
            <person name="Sun Y."/>
            <person name="Zhan W."/>
            <person name="Jiang J."/>
            <person name="Wang Q."/>
            <person name="Zhang B."/>
            <person name="Ji P."/>
            <person name="Sakyi L.B."/>
            <person name="Cui X."/>
            <person name="Yuan T."/>
            <person name="Jiang B."/>
            <person name="Yang W."/>
            <person name="Lam T.T.-Y."/>
            <person name="Chang Q."/>
            <person name="Ding S."/>
            <person name="Wang X."/>
            <person name="Zhu J."/>
            <person name="Ruan X."/>
            <person name="Zhao L."/>
            <person name="Wei J."/>
            <person name="Que T."/>
            <person name="Du C."/>
            <person name="Cheng J."/>
            <person name="Dai P."/>
            <person name="Han X."/>
            <person name="Huang E."/>
            <person name="Gao Y."/>
            <person name="Liu J."/>
            <person name="Shao H."/>
            <person name="Ye R."/>
            <person name="Li L."/>
            <person name="Wei W."/>
            <person name="Wang X."/>
            <person name="Wang C."/>
            <person name="Huo Q."/>
            <person name="Li W."/>
            <person name="Guo W."/>
            <person name="Chen H."/>
            <person name="Chen S."/>
            <person name="Zhou L."/>
            <person name="Zhou L."/>
            <person name="Ni X."/>
            <person name="Tian J."/>
            <person name="Zhou Y."/>
            <person name="Sheng Y."/>
            <person name="Liu T."/>
            <person name="Pan Y."/>
            <person name="Xia L."/>
            <person name="Li J."/>
            <person name="Zhao F."/>
            <person name="Cao W."/>
        </authorList>
    </citation>
    <scope>NUCLEOTIDE SEQUENCE</scope>
    <source>
        <strain evidence="2">Rsan-2018</strain>
        <tissue evidence="2">Larvae</tissue>
    </source>
</reference>
<evidence type="ECO:0000256" key="1">
    <source>
        <dbReference type="SAM" id="MobiDB-lite"/>
    </source>
</evidence>
<feature type="region of interest" description="Disordered" evidence="1">
    <location>
        <begin position="1"/>
        <end position="21"/>
    </location>
</feature>
<evidence type="ECO:0000313" key="2">
    <source>
        <dbReference type="EMBL" id="KAH7967865.1"/>
    </source>
</evidence>
<gene>
    <name evidence="2" type="ORF">HPB52_003604</name>
</gene>
<feature type="region of interest" description="Disordered" evidence="1">
    <location>
        <begin position="121"/>
        <end position="145"/>
    </location>
</feature>
<dbReference type="Proteomes" id="UP000821837">
    <property type="component" value="Unassembled WGS sequence"/>
</dbReference>
<organism evidence="2 3">
    <name type="scientific">Rhipicephalus sanguineus</name>
    <name type="common">Brown dog tick</name>
    <name type="synonym">Ixodes sanguineus</name>
    <dbReference type="NCBI Taxonomy" id="34632"/>
    <lineage>
        <taxon>Eukaryota</taxon>
        <taxon>Metazoa</taxon>
        <taxon>Ecdysozoa</taxon>
        <taxon>Arthropoda</taxon>
        <taxon>Chelicerata</taxon>
        <taxon>Arachnida</taxon>
        <taxon>Acari</taxon>
        <taxon>Parasitiformes</taxon>
        <taxon>Ixodida</taxon>
        <taxon>Ixodoidea</taxon>
        <taxon>Ixodidae</taxon>
        <taxon>Rhipicephalinae</taxon>
        <taxon>Rhipicephalus</taxon>
        <taxon>Rhipicephalus</taxon>
    </lineage>
</organism>
<feature type="compositionally biased region" description="Low complexity" evidence="1">
    <location>
        <begin position="1"/>
        <end position="11"/>
    </location>
</feature>
<comment type="caution">
    <text evidence="2">The sequence shown here is derived from an EMBL/GenBank/DDBJ whole genome shotgun (WGS) entry which is preliminary data.</text>
</comment>
<protein>
    <submittedName>
        <fullName evidence="2">Uncharacterized protein</fullName>
    </submittedName>
</protein>
<sequence length="145" mass="17362">MVTYTSSTSSTNRRKRRPTKPLSQLLQLLQLHHLFLAQHRLPHRRRHMMQLQRLGYLCRGMPQLDRLPHGHLRMTQPHRCPRHRQSIKQLHRLQHVRRHMTQPHRTHEQHLQAHRRYRGGGYKCPGRHLEEGAEPIPPDMRSGPS</sequence>
<name>A0A9D4Q4K7_RHISA</name>
<dbReference type="EMBL" id="JABSTV010001248">
    <property type="protein sequence ID" value="KAH7967865.1"/>
    <property type="molecule type" value="Genomic_DNA"/>
</dbReference>
<keyword evidence="3" id="KW-1185">Reference proteome</keyword>
<reference evidence="2" key="1">
    <citation type="journal article" date="2020" name="Cell">
        <title>Large-Scale Comparative Analyses of Tick Genomes Elucidate Their Genetic Diversity and Vector Capacities.</title>
        <authorList>
            <consortium name="Tick Genome and Microbiome Consortium (TIGMIC)"/>
            <person name="Jia N."/>
            <person name="Wang J."/>
            <person name="Shi W."/>
            <person name="Du L."/>
            <person name="Sun Y."/>
            <person name="Zhan W."/>
            <person name="Jiang J.F."/>
            <person name="Wang Q."/>
            <person name="Zhang B."/>
            <person name="Ji P."/>
            <person name="Bell-Sakyi L."/>
            <person name="Cui X.M."/>
            <person name="Yuan T.T."/>
            <person name="Jiang B.G."/>
            <person name="Yang W.F."/>
            <person name="Lam T.T."/>
            <person name="Chang Q.C."/>
            <person name="Ding S.J."/>
            <person name="Wang X.J."/>
            <person name="Zhu J.G."/>
            <person name="Ruan X.D."/>
            <person name="Zhao L."/>
            <person name="Wei J.T."/>
            <person name="Ye R.Z."/>
            <person name="Que T.C."/>
            <person name="Du C.H."/>
            <person name="Zhou Y.H."/>
            <person name="Cheng J.X."/>
            <person name="Dai P.F."/>
            <person name="Guo W.B."/>
            <person name="Han X.H."/>
            <person name="Huang E.J."/>
            <person name="Li L.F."/>
            <person name="Wei W."/>
            <person name="Gao Y.C."/>
            <person name="Liu J.Z."/>
            <person name="Shao H.Z."/>
            <person name="Wang X."/>
            <person name="Wang C.C."/>
            <person name="Yang T.C."/>
            <person name="Huo Q.B."/>
            <person name="Li W."/>
            <person name="Chen H.Y."/>
            <person name="Chen S.E."/>
            <person name="Zhou L.G."/>
            <person name="Ni X.B."/>
            <person name="Tian J.H."/>
            <person name="Sheng Y."/>
            <person name="Liu T."/>
            <person name="Pan Y.S."/>
            <person name="Xia L.Y."/>
            <person name="Li J."/>
            <person name="Zhao F."/>
            <person name="Cao W.C."/>
        </authorList>
    </citation>
    <scope>NUCLEOTIDE SEQUENCE</scope>
    <source>
        <strain evidence="2">Rsan-2018</strain>
    </source>
</reference>
<accession>A0A9D4Q4K7</accession>